<dbReference type="Pfam" id="PF13860">
    <property type="entry name" value="FlgD_ig"/>
    <property type="match status" value="1"/>
</dbReference>
<evidence type="ECO:0000256" key="4">
    <source>
        <dbReference type="ARBA" id="ARBA00024746"/>
    </source>
</evidence>
<accession>A0A172YGN8</accession>
<evidence type="ECO:0000259" key="7">
    <source>
        <dbReference type="Pfam" id="PF13861"/>
    </source>
</evidence>
<dbReference type="STRING" id="376489.A5892_13580"/>
<protein>
    <recommendedName>
        <fullName evidence="2 5">Basal-body rod modification protein FlgD</fullName>
    </recommendedName>
</protein>
<dbReference type="InterPro" id="IPR025965">
    <property type="entry name" value="FlgD/Vpr_Ig-like"/>
</dbReference>
<dbReference type="RefSeq" id="WP_064123260.1">
    <property type="nucleotide sequence ID" value="NZ_CP015243.1"/>
</dbReference>
<evidence type="ECO:0000256" key="1">
    <source>
        <dbReference type="ARBA" id="ARBA00010577"/>
    </source>
</evidence>
<proteinExistence type="inferred from homology"/>
<evidence type="ECO:0000259" key="6">
    <source>
        <dbReference type="Pfam" id="PF13860"/>
    </source>
</evidence>
<evidence type="ECO:0000256" key="3">
    <source>
        <dbReference type="ARBA" id="ARBA00022795"/>
    </source>
</evidence>
<dbReference type="Pfam" id="PF13861">
    <property type="entry name" value="FLgD_tudor"/>
    <property type="match status" value="1"/>
</dbReference>
<evidence type="ECO:0000256" key="5">
    <source>
        <dbReference type="RuleBase" id="RU362076"/>
    </source>
</evidence>
<feature type="domain" description="FlgD Tudor-like" evidence="7">
    <location>
        <begin position="84"/>
        <end position="222"/>
    </location>
</feature>
<dbReference type="InterPro" id="IPR005648">
    <property type="entry name" value="FlgD"/>
</dbReference>
<keyword evidence="9" id="KW-1185">Reference proteome</keyword>
<evidence type="ECO:0000313" key="8">
    <source>
        <dbReference type="EMBL" id="ANF58374.1"/>
    </source>
</evidence>
<name>A0A172YGN8_9GAMM</name>
<dbReference type="AlphaFoldDB" id="A0A172YGN8"/>
<dbReference type="Pfam" id="PF03963">
    <property type="entry name" value="FlgD"/>
    <property type="match status" value="1"/>
</dbReference>
<comment type="similarity">
    <text evidence="1 5">Belongs to the FlgD family.</text>
</comment>
<dbReference type="EMBL" id="CP015243">
    <property type="protein sequence ID" value="ANF58374.1"/>
    <property type="molecule type" value="Genomic_DNA"/>
</dbReference>
<keyword evidence="3 5" id="KW-1005">Bacterial flagellum biogenesis</keyword>
<dbReference type="Gene3D" id="2.30.30.910">
    <property type="match status" value="1"/>
</dbReference>
<evidence type="ECO:0000256" key="2">
    <source>
        <dbReference type="ARBA" id="ARBA00016013"/>
    </source>
</evidence>
<dbReference type="KEGG" id="haa:A5892_13580"/>
<evidence type="ECO:0000313" key="9">
    <source>
        <dbReference type="Proteomes" id="UP000077875"/>
    </source>
</evidence>
<dbReference type="Proteomes" id="UP000077875">
    <property type="component" value="Chromosome"/>
</dbReference>
<dbReference type="Gene3D" id="2.60.40.4070">
    <property type="match status" value="1"/>
</dbReference>
<dbReference type="GO" id="GO:0044781">
    <property type="term" value="P:bacterial-type flagellum organization"/>
    <property type="evidence" value="ECO:0007669"/>
    <property type="project" value="UniProtKB-UniRule"/>
</dbReference>
<organism evidence="8 9">
    <name type="scientific">Halotalea alkalilenta</name>
    <dbReference type="NCBI Taxonomy" id="376489"/>
    <lineage>
        <taxon>Bacteria</taxon>
        <taxon>Pseudomonadati</taxon>
        <taxon>Pseudomonadota</taxon>
        <taxon>Gammaproteobacteria</taxon>
        <taxon>Oceanospirillales</taxon>
        <taxon>Halomonadaceae</taxon>
        <taxon>Halotalea</taxon>
    </lineage>
</organism>
<sequence length="226" mass="22857">MVIGDATLANINASAGSSQTGTDSAAELSTQFLTLLIAQMQNQDPLNPTSNADLTSQLAQINTVSGIQELNQTLSSVTSQIDASQRLQASSLIGRGVLVEGDRIVVGEADGEAVTTPFGFSLDSAASDVRVSILDAAGQEVQAYDLGAQPTGVHSLSWDGSTASGGVAEAGSYRVVISASSDGQAVTVTALNYAYVSGVITAGSGASRLDLGTAGDAALDEIYQIL</sequence>
<gene>
    <name evidence="8" type="ORF">A5892_13580</name>
</gene>
<dbReference type="InterPro" id="IPR025963">
    <property type="entry name" value="FLgD_Tudor"/>
</dbReference>
<reference evidence="8 9" key="1">
    <citation type="submission" date="2016-04" db="EMBL/GenBank/DDBJ databases">
        <title>Complete Genome Sequence of Halotalea alkalilenta IHB B 13600.</title>
        <authorList>
            <person name="Swarnkar M.K."/>
            <person name="Sharma A."/>
            <person name="Kaushal K."/>
            <person name="Soni R."/>
            <person name="Rana S."/>
            <person name="Singh A.K."/>
            <person name="Gulati A."/>
        </authorList>
    </citation>
    <scope>NUCLEOTIDE SEQUENCE [LARGE SCALE GENOMIC DNA]</scope>
    <source>
        <strain evidence="8 9">IHB B 13600</strain>
    </source>
</reference>
<comment type="function">
    <text evidence="4 5">Required for flagellar hook formation. May act as a scaffolding protein.</text>
</comment>
<feature type="domain" description="FlgD/Vpr Ig-like" evidence="6">
    <location>
        <begin position="115"/>
        <end position="182"/>
    </location>
</feature>